<dbReference type="GO" id="GO:0000150">
    <property type="term" value="F:DNA strand exchange activity"/>
    <property type="evidence" value="ECO:0007669"/>
    <property type="project" value="InterPro"/>
</dbReference>
<sequence length="107" mass="12008">MVPSQKKPINLLIGYARVYTEHQANDAQMIESRAAGCDTLYEERRTGASQARPVLAKLIDKIRRGDALVVVRIDRLARSVSHLLAAIEELEDNKAHSRSLHDPMFSL</sequence>
<keyword evidence="4" id="KW-0233">DNA recombination</keyword>
<evidence type="ECO:0000256" key="4">
    <source>
        <dbReference type="ARBA" id="ARBA00023172"/>
    </source>
</evidence>
<keyword evidence="2" id="KW-0229">DNA integration</keyword>
<dbReference type="SUPFAM" id="SSF53041">
    <property type="entry name" value="Resolvase-like"/>
    <property type="match status" value="1"/>
</dbReference>
<feature type="domain" description="Resolvase/invertase-type recombinase catalytic" evidence="5">
    <location>
        <begin position="11"/>
        <end position="107"/>
    </location>
</feature>
<dbReference type="Pfam" id="PF00239">
    <property type="entry name" value="Resolvase"/>
    <property type="match status" value="1"/>
</dbReference>
<dbReference type="InterPro" id="IPR036162">
    <property type="entry name" value="Resolvase-like_N_sf"/>
</dbReference>
<evidence type="ECO:0000313" key="7">
    <source>
        <dbReference type="Proteomes" id="UP000554520"/>
    </source>
</evidence>
<evidence type="ECO:0000259" key="5">
    <source>
        <dbReference type="PROSITE" id="PS51736"/>
    </source>
</evidence>
<dbReference type="GO" id="GO:0003677">
    <property type="term" value="F:DNA binding"/>
    <property type="evidence" value="ECO:0007669"/>
    <property type="project" value="UniProtKB-KW"/>
</dbReference>
<dbReference type="Gene3D" id="3.40.50.1390">
    <property type="entry name" value="Resolvase, N-terminal catalytic domain"/>
    <property type="match status" value="1"/>
</dbReference>
<proteinExistence type="inferred from homology"/>
<comment type="similarity">
    <text evidence="1">Belongs to the site-specific recombinase resolvase family.</text>
</comment>
<evidence type="ECO:0000256" key="3">
    <source>
        <dbReference type="ARBA" id="ARBA00023125"/>
    </source>
</evidence>
<dbReference type="InterPro" id="IPR006118">
    <property type="entry name" value="Recombinase_CS"/>
</dbReference>
<organism evidence="6 7">
    <name type="scientific">Phyllobacterium trifolii</name>
    <dbReference type="NCBI Taxonomy" id="300193"/>
    <lineage>
        <taxon>Bacteria</taxon>
        <taxon>Pseudomonadati</taxon>
        <taxon>Pseudomonadota</taxon>
        <taxon>Alphaproteobacteria</taxon>
        <taxon>Hyphomicrobiales</taxon>
        <taxon>Phyllobacteriaceae</taxon>
        <taxon>Phyllobacterium</taxon>
    </lineage>
</organism>
<keyword evidence="3" id="KW-0238">DNA-binding</keyword>
<dbReference type="EMBL" id="JACHXN010000009">
    <property type="protein sequence ID" value="MBB3146737.1"/>
    <property type="molecule type" value="Genomic_DNA"/>
</dbReference>
<dbReference type="CDD" id="cd03768">
    <property type="entry name" value="SR_ResInv"/>
    <property type="match status" value="1"/>
</dbReference>
<dbReference type="PANTHER" id="PTHR30461">
    <property type="entry name" value="DNA-INVERTASE FROM LAMBDOID PROPHAGE"/>
    <property type="match status" value="1"/>
</dbReference>
<evidence type="ECO:0000313" key="6">
    <source>
        <dbReference type="EMBL" id="MBB3146737.1"/>
    </source>
</evidence>
<dbReference type="InterPro" id="IPR006119">
    <property type="entry name" value="Resolv_N"/>
</dbReference>
<dbReference type="GO" id="GO:0015074">
    <property type="term" value="P:DNA integration"/>
    <property type="evidence" value="ECO:0007669"/>
    <property type="project" value="UniProtKB-KW"/>
</dbReference>
<dbReference type="InterPro" id="IPR050639">
    <property type="entry name" value="SSR_resolvase"/>
</dbReference>
<keyword evidence="7" id="KW-1185">Reference proteome</keyword>
<accession>A0A839U8A9</accession>
<dbReference type="PROSITE" id="PS51736">
    <property type="entry name" value="RECOMBINASES_3"/>
    <property type="match status" value="1"/>
</dbReference>
<dbReference type="PROSITE" id="PS00398">
    <property type="entry name" value="RECOMBINASES_2"/>
    <property type="match status" value="1"/>
</dbReference>
<reference evidence="6 7" key="1">
    <citation type="submission" date="2020-08" db="EMBL/GenBank/DDBJ databases">
        <title>Genomic Encyclopedia of Type Strains, Phase III (KMG-III): the genomes of soil and plant-associated and newly described type strains.</title>
        <authorList>
            <person name="Whitman W."/>
        </authorList>
    </citation>
    <scope>NUCLEOTIDE SEQUENCE [LARGE SCALE GENOMIC DNA]</scope>
    <source>
        <strain evidence="6 7">CECT 7015</strain>
    </source>
</reference>
<evidence type="ECO:0000256" key="1">
    <source>
        <dbReference type="ARBA" id="ARBA00009913"/>
    </source>
</evidence>
<evidence type="ECO:0000256" key="2">
    <source>
        <dbReference type="ARBA" id="ARBA00022908"/>
    </source>
</evidence>
<dbReference type="AlphaFoldDB" id="A0A839U8A9"/>
<comment type="caution">
    <text evidence="6">The sequence shown here is derived from an EMBL/GenBank/DDBJ whole genome shotgun (WGS) entry which is preliminary data.</text>
</comment>
<dbReference type="Proteomes" id="UP000554520">
    <property type="component" value="Unassembled WGS sequence"/>
</dbReference>
<dbReference type="SMART" id="SM00857">
    <property type="entry name" value="Resolvase"/>
    <property type="match status" value="1"/>
</dbReference>
<name>A0A839U8A9_9HYPH</name>
<protein>
    <submittedName>
        <fullName evidence="6">DNA invertase Pin-like site-specific DNA recombinase</fullName>
    </submittedName>
</protein>
<gene>
    <name evidence="6" type="ORF">FHS21_003153</name>
</gene>
<dbReference type="PANTHER" id="PTHR30461:SF26">
    <property type="entry name" value="RESOLVASE HOMOLOG YNEB"/>
    <property type="match status" value="1"/>
</dbReference>